<keyword evidence="10" id="KW-1185">Reference proteome</keyword>
<dbReference type="GO" id="GO:0020037">
    <property type="term" value="F:heme binding"/>
    <property type="evidence" value="ECO:0007669"/>
    <property type="project" value="InterPro"/>
</dbReference>
<keyword evidence="6 7" id="KW-0408">Iron</keyword>
<dbReference type="Gene3D" id="1.10.760.10">
    <property type="entry name" value="Cytochrome c-like domain"/>
    <property type="match status" value="2"/>
</dbReference>
<accession>A0A4Y8SA65</accession>
<dbReference type="OrthoDB" id="9805202at2"/>
<comment type="subcellular location">
    <subcellularLocation>
        <location evidence="1">Cell envelope</location>
    </subcellularLocation>
</comment>
<evidence type="ECO:0000313" key="9">
    <source>
        <dbReference type="EMBL" id="TFF35772.1"/>
    </source>
</evidence>
<evidence type="ECO:0000256" key="5">
    <source>
        <dbReference type="ARBA" id="ARBA00023002"/>
    </source>
</evidence>
<keyword evidence="5" id="KW-0560">Oxidoreductase</keyword>
<name>A0A4Y8SA65_9SPHI</name>
<evidence type="ECO:0000256" key="2">
    <source>
        <dbReference type="ARBA" id="ARBA00022617"/>
    </source>
</evidence>
<dbReference type="PANTHER" id="PTHR30600">
    <property type="entry name" value="CYTOCHROME C PEROXIDASE-RELATED"/>
    <property type="match status" value="1"/>
</dbReference>
<keyword evidence="4" id="KW-0732">Signal</keyword>
<dbReference type="EMBL" id="SOZE01000019">
    <property type="protein sequence ID" value="TFF35772.1"/>
    <property type="molecule type" value="Genomic_DNA"/>
</dbReference>
<dbReference type="PANTHER" id="PTHR30600:SF10">
    <property type="entry name" value="BLL6722 PROTEIN"/>
    <property type="match status" value="1"/>
</dbReference>
<evidence type="ECO:0000256" key="6">
    <source>
        <dbReference type="ARBA" id="ARBA00023004"/>
    </source>
</evidence>
<dbReference type="GO" id="GO:0030313">
    <property type="term" value="C:cell envelope"/>
    <property type="evidence" value="ECO:0007669"/>
    <property type="project" value="UniProtKB-SubCell"/>
</dbReference>
<dbReference type="RefSeq" id="WP_133233010.1">
    <property type="nucleotide sequence ID" value="NZ_SOZE01000019.1"/>
</dbReference>
<feature type="domain" description="Cytochrome c" evidence="8">
    <location>
        <begin position="90"/>
        <end position="199"/>
    </location>
</feature>
<dbReference type="GO" id="GO:0046872">
    <property type="term" value="F:metal ion binding"/>
    <property type="evidence" value="ECO:0007669"/>
    <property type="project" value="UniProtKB-KW"/>
</dbReference>
<evidence type="ECO:0000256" key="7">
    <source>
        <dbReference type="PROSITE-ProRule" id="PRU00433"/>
    </source>
</evidence>
<sequence>MSPQKILMLIAGAAVCISLIDACKKSDTAEPSTATTNTTTTTMSTGTANTAVELVFGTNINLASLENYAAQNIPAYITKDNCGPNPITNTAATLGRVLFYDKALSVNNSVACSSCHKQSLAFGDDALLSLGVNGATTRHSMRLANSRFTQEVRFFWDKRAATLEDQTVQPIQNHNEMGFSGTNGDPGIAALITKLQAIGYYQELFKFVYGDATVTQARMQTALSAFIRSIQSFDSKFDAGLAATRNLNQDFPNFTAQENLGKSLFINPPSPPGTVVNGAGCQGCHRAPEFDIDPKALNNGIIGVAGSTAIDISNTKAPSLRNVLNATGAANGMFMHNGSLTTLQAVVAHYNQITVNPANTNLDPRLNGGGRGQNLRLSADQQTAIVAFLATLSGKDVYTNKKWGNPFQNN</sequence>
<dbReference type="InterPro" id="IPR004852">
    <property type="entry name" value="Di-haem_cyt_c_peroxidsae"/>
</dbReference>
<dbReference type="GO" id="GO:0009055">
    <property type="term" value="F:electron transfer activity"/>
    <property type="evidence" value="ECO:0007669"/>
    <property type="project" value="InterPro"/>
</dbReference>
<organism evidence="9 10">
    <name type="scientific">Mucilaginibacter psychrotolerans</name>
    <dbReference type="NCBI Taxonomy" id="1524096"/>
    <lineage>
        <taxon>Bacteria</taxon>
        <taxon>Pseudomonadati</taxon>
        <taxon>Bacteroidota</taxon>
        <taxon>Sphingobacteriia</taxon>
        <taxon>Sphingobacteriales</taxon>
        <taxon>Sphingobacteriaceae</taxon>
        <taxon>Mucilaginibacter</taxon>
    </lineage>
</organism>
<comment type="caution">
    <text evidence="9">The sequence shown here is derived from an EMBL/GenBank/DDBJ whole genome shotgun (WGS) entry which is preliminary data.</text>
</comment>
<dbReference type="PROSITE" id="PS51007">
    <property type="entry name" value="CYTC"/>
    <property type="match status" value="2"/>
</dbReference>
<evidence type="ECO:0000259" key="8">
    <source>
        <dbReference type="PROSITE" id="PS51007"/>
    </source>
</evidence>
<dbReference type="InterPro" id="IPR009056">
    <property type="entry name" value="Cyt_c-like_dom"/>
</dbReference>
<keyword evidence="2 7" id="KW-0349">Heme</keyword>
<dbReference type="Proteomes" id="UP000297540">
    <property type="component" value="Unassembled WGS sequence"/>
</dbReference>
<reference evidence="9 10" key="1">
    <citation type="journal article" date="2017" name="Int. J. Syst. Evol. Microbiol.">
        <title>Mucilaginibacterpsychrotolerans sp. nov., isolated from peatlands.</title>
        <authorList>
            <person name="Deng Y."/>
            <person name="Shen L."/>
            <person name="Xu B."/>
            <person name="Liu Y."/>
            <person name="Gu Z."/>
            <person name="Liu H."/>
            <person name="Zhou Y."/>
        </authorList>
    </citation>
    <scope>NUCLEOTIDE SEQUENCE [LARGE SCALE GENOMIC DNA]</scope>
    <source>
        <strain evidence="9 10">NH7-4</strain>
    </source>
</reference>
<gene>
    <name evidence="9" type="ORF">E2R66_17800</name>
</gene>
<evidence type="ECO:0000256" key="4">
    <source>
        <dbReference type="ARBA" id="ARBA00022729"/>
    </source>
</evidence>
<dbReference type="Pfam" id="PF03150">
    <property type="entry name" value="CCP_MauG"/>
    <property type="match status" value="1"/>
</dbReference>
<feature type="domain" description="Cytochrome c" evidence="8">
    <location>
        <begin position="256"/>
        <end position="393"/>
    </location>
</feature>
<keyword evidence="3 7" id="KW-0479">Metal-binding</keyword>
<dbReference type="GO" id="GO:0004130">
    <property type="term" value="F:cytochrome-c peroxidase activity"/>
    <property type="evidence" value="ECO:0007669"/>
    <property type="project" value="TreeGrafter"/>
</dbReference>
<dbReference type="SUPFAM" id="SSF46626">
    <property type="entry name" value="Cytochrome c"/>
    <property type="match status" value="2"/>
</dbReference>
<protein>
    <submittedName>
        <fullName evidence="9">Cytochrome-c peroxidase</fullName>
    </submittedName>
</protein>
<proteinExistence type="predicted"/>
<dbReference type="InterPro" id="IPR051395">
    <property type="entry name" value="Cytochrome_c_Peroxidase/MauG"/>
</dbReference>
<evidence type="ECO:0000256" key="3">
    <source>
        <dbReference type="ARBA" id="ARBA00022723"/>
    </source>
</evidence>
<evidence type="ECO:0000313" key="10">
    <source>
        <dbReference type="Proteomes" id="UP000297540"/>
    </source>
</evidence>
<keyword evidence="9" id="KW-0575">Peroxidase</keyword>
<dbReference type="InterPro" id="IPR036909">
    <property type="entry name" value="Cyt_c-like_dom_sf"/>
</dbReference>
<evidence type="ECO:0000256" key="1">
    <source>
        <dbReference type="ARBA" id="ARBA00004196"/>
    </source>
</evidence>
<dbReference type="AlphaFoldDB" id="A0A4Y8SA65"/>